<dbReference type="Proteomes" id="UP000298663">
    <property type="component" value="Chromosome X"/>
</dbReference>
<protein>
    <submittedName>
        <fullName evidence="1">Uncharacterized protein</fullName>
    </submittedName>
</protein>
<dbReference type="PANTHER" id="PTHR31800">
    <property type="entry name" value="COILED-COIL DOMAIN-CONTAINING PROTEIN 32"/>
    <property type="match status" value="1"/>
</dbReference>
<keyword evidence="2" id="KW-1185">Reference proteome</keyword>
<dbReference type="EMBL" id="AZBU02000001">
    <property type="protein sequence ID" value="TMS34217.1"/>
    <property type="molecule type" value="Genomic_DNA"/>
</dbReference>
<sequence>MAQREIDYEYLAKLESKLKKLTNPDREFKSKDVCKEITQGREDRIFNLLTAAEPNSGSFEDNFVDVPIQASYIQRKIAPQTVAINKQELLKLVRNDLLEHHQVRGRRD</sequence>
<name>A0A4U8UQ53_STECR</name>
<gene>
    <name evidence="1" type="ORF">L596_001851</name>
</gene>
<comment type="caution">
    <text evidence="1">The sequence shown here is derived from an EMBL/GenBank/DDBJ whole genome shotgun (WGS) entry which is preliminary data.</text>
</comment>
<dbReference type="GO" id="GO:0044782">
    <property type="term" value="P:cilium organization"/>
    <property type="evidence" value="ECO:0007669"/>
    <property type="project" value="TreeGrafter"/>
</dbReference>
<dbReference type="OrthoDB" id="10267127at2759"/>
<dbReference type="Pfam" id="PF14989">
    <property type="entry name" value="CCDC32"/>
    <property type="match status" value="1"/>
</dbReference>
<dbReference type="InterPro" id="IPR028039">
    <property type="entry name" value="CCDC32"/>
</dbReference>
<accession>A0A4U8UQ53</accession>
<dbReference type="PANTHER" id="PTHR31800:SF1">
    <property type="entry name" value="COILED-COIL DOMAIN-CONTAINING PROTEIN 32"/>
    <property type="match status" value="1"/>
</dbReference>
<evidence type="ECO:0000313" key="2">
    <source>
        <dbReference type="Proteomes" id="UP000298663"/>
    </source>
</evidence>
<reference evidence="1 2" key="1">
    <citation type="journal article" date="2015" name="Genome Biol.">
        <title>Comparative genomics of Steinernema reveals deeply conserved gene regulatory networks.</title>
        <authorList>
            <person name="Dillman A.R."/>
            <person name="Macchietto M."/>
            <person name="Porter C.F."/>
            <person name="Rogers A."/>
            <person name="Williams B."/>
            <person name="Antoshechkin I."/>
            <person name="Lee M.M."/>
            <person name="Goodwin Z."/>
            <person name="Lu X."/>
            <person name="Lewis E.E."/>
            <person name="Goodrich-Blair H."/>
            <person name="Stock S.P."/>
            <person name="Adams B.J."/>
            <person name="Sternberg P.W."/>
            <person name="Mortazavi A."/>
        </authorList>
    </citation>
    <scope>NUCLEOTIDE SEQUENCE [LARGE SCALE GENOMIC DNA]</scope>
    <source>
        <strain evidence="1 2">ALL</strain>
    </source>
</reference>
<dbReference type="AlphaFoldDB" id="A0A4U8UQ53"/>
<dbReference type="EMBL" id="CM016762">
    <property type="protein sequence ID" value="TMS34217.1"/>
    <property type="molecule type" value="Genomic_DNA"/>
</dbReference>
<proteinExistence type="predicted"/>
<evidence type="ECO:0000313" key="1">
    <source>
        <dbReference type="EMBL" id="TMS34217.1"/>
    </source>
</evidence>
<reference evidence="1 2" key="2">
    <citation type="journal article" date="2019" name="G3 (Bethesda)">
        <title>Hybrid Assembly of the Genome of the Entomopathogenic Nematode Steinernema carpocapsae Identifies the X-Chromosome.</title>
        <authorList>
            <person name="Serra L."/>
            <person name="Macchietto M."/>
            <person name="Macias-Munoz A."/>
            <person name="McGill C.J."/>
            <person name="Rodriguez I.M."/>
            <person name="Rodriguez B."/>
            <person name="Murad R."/>
            <person name="Mortazavi A."/>
        </authorList>
    </citation>
    <scope>NUCLEOTIDE SEQUENCE [LARGE SCALE GENOMIC DNA]</scope>
    <source>
        <strain evidence="1 2">ALL</strain>
    </source>
</reference>
<organism evidence="1 2">
    <name type="scientific">Steinernema carpocapsae</name>
    <name type="common">Entomopathogenic nematode</name>
    <dbReference type="NCBI Taxonomy" id="34508"/>
    <lineage>
        <taxon>Eukaryota</taxon>
        <taxon>Metazoa</taxon>
        <taxon>Ecdysozoa</taxon>
        <taxon>Nematoda</taxon>
        <taxon>Chromadorea</taxon>
        <taxon>Rhabditida</taxon>
        <taxon>Tylenchina</taxon>
        <taxon>Panagrolaimomorpha</taxon>
        <taxon>Strongyloidoidea</taxon>
        <taxon>Steinernematidae</taxon>
        <taxon>Steinernema</taxon>
    </lineage>
</organism>
<dbReference type="STRING" id="34508.A0A4U8UQ53"/>